<feature type="compositionally biased region" description="Pro residues" evidence="1">
    <location>
        <begin position="407"/>
        <end position="417"/>
    </location>
</feature>
<dbReference type="Proteomes" id="UP000748025">
    <property type="component" value="Unassembled WGS sequence"/>
</dbReference>
<comment type="caution">
    <text evidence="2">The sequence shown here is derived from an EMBL/GenBank/DDBJ whole genome shotgun (WGS) entry which is preliminary data.</text>
</comment>
<sequence length="525" mass="57409">MEAKAIEPGPSPDSYAATADLACIFDAAHPPCESDRARSRTSTSTSASDSTTKSSAFRPCNNHSPSSPVLMQAYANRPLPRLPSSASSSPPEFTVAMQLQTPGRMTELSTEQGGQSEYRSSAFRMSSTPSTQQYYHHHGDDGDIDNAIFSIASAAPRSNYNPLARSSRRSSQKVHQLIGLQVDVMDNQVVPVANVSPDSSSIRSGPKTTDDYGVPDYCLVPVLEADDDKHSSRGSSWGPMSPETDAIPAPLNIHKPFSDESYKSTDGLSESFLHMDLDDDILLPWESEHGQFVDVGAAGEYHRFTADLASRHSRHSRELSGDGVSPPTASSKKKRSSLGLAFSPATLFSRRRERSDSVHSPSSSMGLERARQQESRKTSRQFSADFIAGPAYPSLSALTSPRLPIDVAPPRPPPAPPLRSAWDSDSESDEVPVMSSLKDWFAHRATEEVKGQRRISGASRINSDGQVHHVPRLAEGRGLLARRQEREKQIKQEKATKRREARQGEFKKSLAMIPKEFGFSSSRFT</sequence>
<feature type="region of interest" description="Disordered" evidence="1">
    <location>
        <begin position="30"/>
        <end position="69"/>
    </location>
</feature>
<evidence type="ECO:0000313" key="2">
    <source>
        <dbReference type="EMBL" id="KAG5986795.1"/>
    </source>
</evidence>
<feature type="region of interest" description="Disordered" evidence="1">
    <location>
        <begin position="475"/>
        <end position="507"/>
    </location>
</feature>
<dbReference type="AlphaFoldDB" id="A0A9P7N4P0"/>
<organism evidence="2 3">
    <name type="scientific">Claviceps pusilla</name>
    <dbReference type="NCBI Taxonomy" id="123648"/>
    <lineage>
        <taxon>Eukaryota</taxon>
        <taxon>Fungi</taxon>
        <taxon>Dikarya</taxon>
        <taxon>Ascomycota</taxon>
        <taxon>Pezizomycotina</taxon>
        <taxon>Sordariomycetes</taxon>
        <taxon>Hypocreomycetidae</taxon>
        <taxon>Hypocreales</taxon>
        <taxon>Clavicipitaceae</taxon>
        <taxon>Claviceps</taxon>
    </lineage>
</organism>
<feature type="region of interest" description="Disordered" evidence="1">
    <location>
        <begin position="407"/>
        <end position="427"/>
    </location>
</feature>
<feature type="compositionally biased region" description="Basic and acidic residues" evidence="1">
    <location>
        <begin position="368"/>
        <end position="377"/>
    </location>
</feature>
<reference evidence="2" key="1">
    <citation type="journal article" date="2020" name="bioRxiv">
        <title>Whole genome comparisons of ergot fungi reveals the divergence and evolution of species within the genus Claviceps are the result of varying mechanisms driving genome evolution and host range expansion.</title>
        <authorList>
            <person name="Wyka S.A."/>
            <person name="Mondo S.J."/>
            <person name="Liu M."/>
            <person name="Dettman J."/>
            <person name="Nalam V."/>
            <person name="Broders K.D."/>
        </authorList>
    </citation>
    <scope>NUCLEOTIDE SEQUENCE</scope>
    <source>
        <strain evidence="2">CCC 602</strain>
    </source>
</reference>
<feature type="compositionally biased region" description="Low complexity" evidence="1">
    <location>
        <begin position="40"/>
        <end position="56"/>
    </location>
</feature>
<gene>
    <name evidence="2" type="ORF">E4U43_005346</name>
</gene>
<proteinExistence type="predicted"/>
<accession>A0A9P7N4P0</accession>
<feature type="region of interest" description="Disordered" evidence="1">
    <location>
        <begin position="311"/>
        <end position="337"/>
    </location>
</feature>
<feature type="region of interest" description="Disordered" evidence="1">
    <location>
        <begin position="351"/>
        <end position="381"/>
    </location>
</feature>
<dbReference type="EMBL" id="SRPW01003507">
    <property type="protein sequence ID" value="KAG5986795.1"/>
    <property type="molecule type" value="Genomic_DNA"/>
</dbReference>
<protein>
    <submittedName>
        <fullName evidence="2">Uncharacterized protein</fullName>
    </submittedName>
</protein>
<feature type="region of interest" description="Disordered" evidence="1">
    <location>
        <begin position="110"/>
        <end position="139"/>
    </location>
</feature>
<feature type="compositionally biased region" description="Polar residues" evidence="1">
    <location>
        <begin position="110"/>
        <end position="131"/>
    </location>
</feature>
<evidence type="ECO:0000313" key="3">
    <source>
        <dbReference type="Proteomes" id="UP000748025"/>
    </source>
</evidence>
<dbReference type="OrthoDB" id="4959863at2759"/>
<feature type="compositionally biased region" description="Basic and acidic residues" evidence="1">
    <location>
        <begin position="482"/>
        <end position="495"/>
    </location>
</feature>
<evidence type="ECO:0000256" key="1">
    <source>
        <dbReference type="SAM" id="MobiDB-lite"/>
    </source>
</evidence>
<name>A0A9P7N4P0_9HYPO</name>
<keyword evidence="3" id="KW-1185">Reference proteome</keyword>